<dbReference type="Proteomes" id="UP000499080">
    <property type="component" value="Unassembled WGS sequence"/>
</dbReference>
<organism evidence="1 2">
    <name type="scientific">Araneus ventricosus</name>
    <name type="common">Orbweaver spider</name>
    <name type="synonym">Epeira ventricosa</name>
    <dbReference type="NCBI Taxonomy" id="182803"/>
    <lineage>
        <taxon>Eukaryota</taxon>
        <taxon>Metazoa</taxon>
        <taxon>Ecdysozoa</taxon>
        <taxon>Arthropoda</taxon>
        <taxon>Chelicerata</taxon>
        <taxon>Arachnida</taxon>
        <taxon>Araneae</taxon>
        <taxon>Araneomorphae</taxon>
        <taxon>Entelegynae</taxon>
        <taxon>Araneoidea</taxon>
        <taxon>Araneidae</taxon>
        <taxon>Araneus</taxon>
    </lineage>
</organism>
<evidence type="ECO:0000313" key="2">
    <source>
        <dbReference type="Proteomes" id="UP000499080"/>
    </source>
</evidence>
<protein>
    <submittedName>
        <fullName evidence="1">Uncharacterized protein</fullName>
    </submittedName>
</protein>
<comment type="caution">
    <text evidence="1">The sequence shown here is derived from an EMBL/GenBank/DDBJ whole genome shotgun (WGS) entry which is preliminary data.</text>
</comment>
<dbReference type="AlphaFoldDB" id="A0A4Y2TVZ8"/>
<sequence length="92" mass="10417">MARAVPTDQEASTKNEELVRAWISRYGVPMILFGSRLQSQFGVMRLPGRQSLKKRSSRTVLESHFPAIQVLCGWKRVSKGEAWSDLSDILLL</sequence>
<keyword evidence="2" id="KW-1185">Reference proteome</keyword>
<reference evidence="1 2" key="1">
    <citation type="journal article" date="2019" name="Sci. Rep.">
        <title>Orb-weaving spider Araneus ventricosus genome elucidates the spidroin gene catalogue.</title>
        <authorList>
            <person name="Kono N."/>
            <person name="Nakamura H."/>
            <person name="Ohtoshi R."/>
            <person name="Moran D.A.P."/>
            <person name="Shinohara A."/>
            <person name="Yoshida Y."/>
            <person name="Fujiwara M."/>
            <person name="Mori M."/>
            <person name="Tomita M."/>
            <person name="Arakawa K."/>
        </authorList>
    </citation>
    <scope>NUCLEOTIDE SEQUENCE [LARGE SCALE GENOMIC DNA]</scope>
</reference>
<evidence type="ECO:0000313" key="1">
    <source>
        <dbReference type="EMBL" id="GBO03844.1"/>
    </source>
</evidence>
<dbReference type="EMBL" id="BGPR01031019">
    <property type="protein sequence ID" value="GBO03844.1"/>
    <property type="molecule type" value="Genomic_DNA"/>
</dbReference>
<proteinExistence type="predicted"/>
<accession>A0A4Y2TVZ8</accession>
<gene>
    <name evidence="1" type="ORF">AVEN_59487_1</name>
</gene>
<name>A0A4Y2TVZ8_ARAVE</name>